<accession>A0AAD9SFI6</accession>
<gene>
    <name evidence="3" type="ORF">N8I77_005948</name>
</gene>
<keyword evidence="2" id="KW-1133">Transmembrane helix</keyword>
<sequence length="236" mass="25779">MPDWSGIMYRQSCTDPDWKDPSCPQYCLQKDQLEVGVWIQSCSLQDKKACCVTDAPSASCCNDTSNLFTFTPGYIQAVINGDGTNRLGPYVAADQKSASTTTTPAGSEANSSIDASASTTAAATAGDTDALPTSVRNAIIAVGAILGIILLISLVSLVFVWRKYSQERRLRREDREMTRRQQKENWPHHPYQGTFQGDGTGVAGARREMYVGEPKDAWSQRIHELPSSHKVGELDA</sequence>
<name>A0AAD9SFI6_PHOAM</name>
<evidence type="ECO:0000256" key="1">
    <source>
        <dbReference type="SAM" id="MobiDB-lite"/>
    </source>
</evidence>
<feature type="region of interest" description="Disordered" evidence="1">
    <location>
        <begin position="171"/>
        <end position="236"/>
    </location>
</feature>
<feature type="transmembrane region" description="Helical" evidence="2">
    <location>
        <begin position="138"/>
        <end position="161"/>
    </location>
</feature>
<keyword evidence="2" id="KW-0472">Membrane</keyword>
<evidence type="ECO:0000256" key="2">
    <source>
        <dbReference type="SAM" id="Phobius"/>
    </source>
</evidence>
<feature type="compositionally biased region" description="Basic and acidic residues" evidence="1">
    <location>
        <begin position="205"/>
        <end position="236"/>
    </location>
</feature>
<evidence type="ECO:0000313" key="4">
    <source>
        <dbReference type="Proteomes" id="UP001265746"/>
    </source>
</evidence>
<keyword evidence="2" id="KW-0812">Transmembrane</keyword>
<feature type="compositionally biased region" description="Basic and acidic residues" evidence="1">
    <location>
        <begin position="171"/>
        <end position="187"/>
    </location>
</feature>
<proteinExistence type="predicted"/>
<reference evidence="3" key="1">
    <citation type="submission" date="2023-06" db="EMBL/GenBank/DDBJ databases">
        <authorList>
            <person name="Noh H."/>
        </authorList>
    </citation>
    <scope>NUCLEOTIDE SEQUENCE</scope>
    <source>
        <strain evidence="3">DUCC20226</strain>
    </source>
</reference>
<comment type="caution">
    <text evidence="3">The sequence shown here is derived from an EMBL/GenBank/DDBJ whole genome shotgun (WGS) entry which is preliminary data.</text>
</comment>
<protein>
    <submittedName>
        <fullName evidence="3">Uncharacterized protein</fullName>
    </submittedName>
</protein>
<dbReference type="AlphaFoldDB" id="A0AAD9SFI6"/>
<dbReference type="Proteomes" id="UP001265746">
    <property type="component" value="Unassembled WGS sequence"/>
</dbReference>
<keyword evidence="4" id="KW-1185">Reference proteome</keyword>
<evidence type="ECO:0000313" key="3">
    <source>
        <dbReference type="EMBL" id="KAK2607257.1"/>
    </source>
</evidence>
<dbReference type="EMBL" id="JAUJFL010000003">
    <property type="protein sequence ID" value="KAK2607257.1"/>
    <property type="molecule type" value="Genomic_DNA"/>
</dbReference>
<organism evidence="3 4">
    <name type="scientific">Phomopsis amygdali</name>
    <name type="common">Fusicoccum amygdali</name>
    <dbReference type="NCBI Taxonomy" id="1214568"/>
    <lineage>
        <taxon>Eukaryota</taxon>
        <taxon>Fungi</taxon>
        <taxon>Dikarya</taxon>
        <taxon>Ascomycota</taxon>
        <taxon>Pezizomycotina</taxon>
        <taxon>Sordariomycetes</taxon>
        <taxon>Sordariomycetidae</taxon>
        <taxon>Diaporthales</taxon>
        <taxon>Diaporthaceae</taxon>
        <taxon>Diaporthe</taxon>
    </lineage>
</organism>